<name>A0A2T5GRQ9_9SPHN</name>
<evidence type="ECO:0000313" key="1">
    <source>
        <dbReference type="EMBL" id="PTQ62011.1"/>
    </source>
</evidence>
<gene>
    <name evidence="1" type="ORF">C8J26_0282</name>
</gene>
<evidence type="ECO:0000313" key="2">
    <source>
        <dbReference type="Proteomes" id="UP000244189"/>
    </source>
</evidence>
<accession>A0A2T5GRQ9</accession>
<keyword evidence="2" id="KW-1185">Reference proteome</keyword>
<dbReference type="AlphaFoldDB" id="A0A2T5GRQ9"/>
<protein>
    <submittedName>
        <fullName evidence="1">Uncharacterized protein</fullName>
    </submittedName>
</protein>
<proteinExistence type="predicted"/>
<sequence>MTKPISYGAIGWLYGNAWGIRQHELRPIEPKPAHTKSHQPKQPRRMIRPAISARQIGTQAQPLAIVDNFHPDPDALRAFAATQAFEPGRNHYPGLRAALPPDYLAEVGPALAAVLSGVFYHNAAAALIDASYAMVTTPADRLTLAQRLPHVDAVDPGRIALVHYLSPESRDGTAFYRHRATGTETVDAARAADYYARLNAELAQGAPPARSYIAGPTPLFEQIAQVEARYNRAVIYRSASLHSGVIASDTVLSNDPLLGRLTITAFLLLD</sequence>
<comment type="caution">
    <text evidence="1">The sequence shown here is derived from an EMBL/GenBank/DDBJ whole genome shotgun (WGS) entry which is preliminary data.</text>
</comment>
<dbReference type="EMBL" id="QAOG01000001">
    <property type="protein sequence ID" value="PTQ62011.1"/>
    <property type="molecule type" value="Genomic_DNA"/>
</dbReference>
<dbReference type="InterPro" id="IPR045617">
    <property type="entry name" value="DUF6445"/>
</dbReference>
<dbReference type="Pfam" id="PF20043">
    <property type="entry name" value="DUF6445"/>
    <property type="match status" value="1"/>
</dbReference>
<reference evidence="1 2" key="1">
    <citation type="submission" date="2018-04" db="EMBL/GenBank/DDBJ databases">
        <title>Genomic Encyclopedia of Type Strains, Phase III (KMG-III): the genomes of soil and plant-associated and newly described type strains.</title>
        <authorList>
            <person name="Whitman W."/>
        </authorList>
    </citation>
    <scope>NUCLEOTIDE SEQUENCE [LARGE SCALE GENOMIC DNA]</scope>
    <source>
        <strain evidence="1 2">MA101b</strain>
    </source>
</reference>
<dbReference type="Proteomes" id="UP000244189">
    <property type="component" value="Unassembled WGS sequence"/>
</dbReference>
<organism evidence="1 2">
    <name type="scientific">Sphingomonas aurantiaca</name>
    <dbReference type="NCBI Taxonomy" id="185949"/>
    <lineage>
        <taxon>Bacteria</taxon>
        <taxon>Pseudomonadati</taxon>
        <taxon>Pseudomonadota</taxon>
        <taxon>Alphaproteobacteria</taxon>
        <taxon>Sphingomonadales</taxon>
        <taxon>Sphingomonadaceae</taxon>
        <taxon>Sphingomonas</taxon>
    </lineage>
</organism>